<dbReference type="AlphaFoldDB" id="A0A1Y2CRX4"/>
<organism evidence="2 3">
    <name type="scientific">Leucosporidium creatinivorum</name>
    <dbReference type="NCBI Taxonomy" id="106004"/>
    <lineage>
        <taxon>Eukaryota</taxon>
        <taxon>Fungi</taxon>
        <taxon>Dikarya</taxon>
        <taxon>Basidiomycota</taxon>
        <taxon>Pucciniomycotina</taxon>
        <taxon>Microbotryomycetes</taxon>
        <taxon>Leucosporidiales</taxon>
        <taxon>Leucosporidium</taxon>
    </lineage>
</organism>
<feature type="signal peptide" evidence="1">
    <location>
        <begin position="1"/>
        <end position="19"/>
    </location>
</feature>
<sequence length="86" mass="8935">MRSSLSLPLLALGVASVNAGGIIDNLVQHTKILAAAVTFEGTYVVKNVKTGGYLNFNRPGDTTNVHTTDDYATIELSHGGAKGFSG</sequence>
<dbReference type="Proteomes" id="UP000193467">
    <property type="component" value="Unassembled WGS sequence"/>
</dbReference>
<evidence type="ECO:0000256" key="1">
    <source>
        <dbReference type="SAM" id="SignalP"/>
    </source>
</evidence>
<feature type="non-terminal residue" evidence="2">
    <location>
        <position position="86"/>
    </location>
</feature>
<comment type="caution">
    <text evidence="2">The sequence shown here is derived from an EMBL/GenBank/DDBJ whole genome shotgun (WGS) entry which is preliminary data.</text>
</comment>
<reference evidence="2 3" key="1">
    <citation type="submission" date="2016-07" db="EMBL/GenBank/DDBJ databases">
        <title>Pervasive Adenine N6-methylation of Active Genes in Fungi.</title>
        <authorList>
            <consortium name="DOE Joint Genome Institute"/>
            <person name="Mondo S.J."/>
            <person name="Dannebaum R.O."/>
            <person name="Kuo R.C."/>
            <person name="Labutti K."/>
            <person name="Haridas S."/>
            <person name="Kuo A."/>
            <person name="Salamov A."/>
            <person name="Ahrendt S.R."/>
            <person name="Lipzen A."/>
            <person name="Sullivan W."/>
            <person name="Andreopoulos W.B."/>
            <person name="Clum A."/>
            <person name="Lindquist E."/>
            <person name="Daum C."/>
            <person name="Ramamoorthy G.K."/>
            <person name="Gryganskyi A."/>
            <person name="Culley D."/>
            <person name="Magnuson J.K."/>
            <person name="James T.Y."/>
            <person name="O'Malley M.A."/>
            <person name="Stajich J.E."/>
            <person name="Spatafora J.W."/>
            <person name="Visel A."/>
            <person name="Grigoriev I.V."/>
        </authorList>
    </citation>
    <scope>NUCLEOTIDE SEQUENCE [LARGE SCALE GENOMIC DNA]</scope>
    <source>
        <strain evidence="2 3">62-1032</strain>
    </source>
</reference>
<accession>A0A1Y2CRX4</accession>
<evidence type="ECO:0000313" key="3">
    <source>
        <dbReference type="Proteomes" id="UP000193467"/>
    </source>
</evidence>
<keyword evidence="1" id="KW-0732">Signal</keyword>
<name>A0A1Y2CRX4_9BASI</name>
<dbReference type="EMBL" id="MCGR01000111">
    <property type="protein sequence ID" value="ORY49723.1"/>
    <property type="molecule type" value="Genomic_DNA"/>
</dbReference>
<dbReference type="InParanoid" id="A0A1Y2CRX4"/>
<keyword evidence="3" id="KW-1185">Reference proteome</keyword>
<feature type="chain" id="PRO_5013073319" evidence="1">
    <location>
        <begin position="20"/>
        <end position="86"/>
    </location>
</feature>
<protein>
    <submittedName>
        <fullName evidence="2">Uncharacterized protein</fullName>
    </submittedName>
</protein>
<gene>
    <name evidence="2" type="ORF">BCR35DRAFT_336066</name>
</gene>
<dbReference type="OrthoDB" id="2536142at2759"/>
<evidence type="ECO:0000313" key="2">
    <source>
        <dbReference type="EMBL" id="ORY49723.1"/>
    </source>
</evidence>
<proteinExistence type="predicted"/>